<keyword evidence="2" id="KW-1185">Reference proteome</keyword>
<gene>
    <name evidence="1" type="ORF">ACFSR9_03725</name>
</gene>
<reference evidence="2" key="1">
    <citation type="journal article" date="2019" name="Int. J. Syst. Evol. Microbiol.">
        <title>The Global Catalogue of Microorganisms (GCM) 10K type strain sequencing project: providing services to taxonomists for standard genome sequencing and annotation.</title>
        <authorList>
            <consortium name="The Broad Institute Genomics Platform"/>
            <consortium name="The Broad Institute Genome Sequencing Center for Infectious Disease"/>
            <person name="Wu L."/>
            <person name="Ma J."/>
        </authorList>
    </citation>
    <scope>NUCLEOTIDE SEQUENCE [LARGE SCALE GENOMIC DNA]</scope>
    <source>
        <strain evidence="2">KCTC 33842</strain>
    </source>
</reference>
<name>A0ABW5P007_9DEIO</name>
<dbReference type="EMBL" id="JBHUMK010000012">
    <property type="protein sequence ID" value="MFD2608550.1"/>
    <property type="molecule type" value="Genomic_DNA"/>
</dbReference>
<sequence>MNFEEQVRAAGLPADAQVTVHPGPSGDLYRLTYRQGGAELLLTDDARRMYGEGPSVAMVLTRLRQALDEGLPPLQGEQHERIVFLGD</sequence>
<accession>A0ABW5P007</accession>
<dbReference type="Proteomes" id="UP001597475">
    <property type="component" value="Unassembled WGS sequence"/>
</dbReference>
<evidence type="ECO:0000313" key="2">
    <source>
        <dbReference type="Proteomes" id="UP001597475"/>
    </source>
</evidence>
<proteinExistence type="predicted"/>
<organism evidence="1 2">
    <name type="scientific">Deinococcus taklimakanensis</name>
    <dbReference type="NCBI Taxonomy" id="536443"/>
    <lineage>
        <taxon>Bacteria</taxon>
        <taxon>Thermotogati</taxon>
        <taxon>Deinococcota</taxon>
        <taxon>Deinococci</taxon>
        <taxon>Deinococcales</taxon>
        <taxon>Deinococcaceae</taxon>
        <taxon>Deinococcus</taxon>
    </lineage>
</organism>
<comment type="caution">
    <text evidence="1">The sequence shown here is derived from an EMBL/GenBank/DDBJ whole genome shotgun (WGS) entry which is preliminary data.</text>
</comment>
<evidence type="ECO:0000313" key="1">
    <source>
        <dbReference type="EMBL" id="MFD2608550.1"/>
    </source>
</evidence>
<protein>
    <submittedName>
        <fullName evidence="1">Uncharacterized protein</fullName>
    </submittedName>
</protein>
<dbReference type="RefSeq" id="WP_386843167.1">
    <property type="nucleotide sequence ID" value="NZ_JBHUMK010000012.1"/>
</dbReference>